<feature type="domain" description="DUF3298" evidence="3">
    <location>
        <begin position="182"/>
        <end position="233"/>
    </location>
</feature>
<evidence type="ECO:0000256" key="1">
    <source>
        <dbReference type="SAM" id="MobiDB-lite"/>
    </source>
</evidence>
<evidence type="ECO:0000259" key="3">
    <source>
        <dbReference type="Pfam" id="PF11738"/>
    </source>
</evidence>
<dbReference type="RefSeq" id="WP_181580499.1">
    <property type="nucleotide sequence ID" value="NZ_CP059399.1"/>
</dbReference>
<dbReference type="Proteomes" id="UP000515512">
    <property type="component" value="Chromosome"/>
</dbReference>
<feature type="chain" id="PRO_5027767982" evidence="2">
    <location>
        <begin position="23"/>
        <end position="249"/>
    </location>
</feature>
<dbReference type="PROSITE" id="PS51257">
    <property type="entry name" value="PROKAR_LIPOPROTEIN"/>
    <property type="match status" value="1"/>
</dbReference>
<feature type="signal peptide" evidence="2">
    <location>
        <begin position="1"/>
        <end position="22"/>
    </location>
</feature>
<evidence type="ECO:0000313" key="4">
    <source>
        <dbReference type="EMBL" id="QLY29295.1"/>
    </source>
</evidence>
<dbReference type="Gene3D" id="3.90.640.20">
    <property type="entry name" value="Heat-shock cognate protein, ATPase"/>
    <property type="match status" value="1"/>
</dbReference>
<organism evidence="4 5">
    <name type="scientific">Nocardia huaxiensis</name>
    <dbReference type="NCBI Taxonomy" id="2755382"/>
    <lineage>
        <taxon>Bacteria</taxon>
        <taxon>Bacillati</taxon>
        <taxon>Actinomycetota</taxon>
        <taxon>Actinomycetes</taxon>
        <taxon>Mycobacteriales</taxon>
        <taxon>Nocardiaceae</taxon>
        <taxon>Nocardia</taxon>
    </lineage>
</organism>
<gene>
    <name evidence="4" type="ORF">H0264_29040</name>
</gene>
<evidence type="ECO:0000313" key="5">
    <source>
        <dbReference type="Proteomes" id="UP000515512"/>
    </source>
</evidence>
<proteinExistence type="predicted"/>
<keyword evidence="5" id="KW-1185">Reference proteome</keyword>
<dbReference type="AlphaFoldDB" id="A0A7D6VCU7"/>
<accession>A0A7D6VCU7</accession>
<dbReference type="Pfam" id="PF11738">
    <property type="entry name" value="DUF3298"/>
    <property type="match status" value="1"/>
</dbReference>
<protein>
    <submittedName>
        <fullName evidence="4">DUF3298 domain-containing protein</fullName>
    </submittedName>
</protein>
<name>A0A7D6VCU7_9NOCA</name>
<keyword evidence="2" id="KW-0732">Signal</keyword>
<feature type="compositionally biased region" description="Low complexity" evidence="1">
    <location>
        <begin position="31"/>
        <end position="45"/>
    </location>
</feature>
<sequence length="249" mass="25432">MHTKTVACLMLAALVAAGAGCAPDESGPPAGGTSTVTASTAPAGSKPTVTSVRHSGQRGDLTFDVLLPQIEGGNAEAAKEFNQAMSGLLEGFLTQYAATRSVQDPGQASAVVHLGAHVVSGKVGVSVDFGGVHPLFALATHVTNLDTGQAITLSSTFTSEAEGLRVLSEQARVLLPETRAAKAGATLDYDGITPTAEHFSRWAVTPDGMRLYFEPGQVAPPVGGVIDITVPWSALDGVLAPGMRDILSS</sequence>
<dbReference type="EMBL" id="CP059399">
    <property type="protein sequence ID" value="QLY29295.1"/>
    <property type="molecule type" value="Genomic_DNA"/>
</dbReference>
<evidence type="ECO:0000256" key="2">
    <source>
        <dbReference type="SAM" id="SignalP"/>
    </source>
</evidence>
<dbReference type="InterPro" id="IPR021729">
    <property type="entry name" value="DUF3298"/>
</dbReference>
<dbReference type="KEGG" id="nhu:H0264_29040"/>
<dbReference type="InterPro" id="IPR037126">
    <property type="entry name" value="PdaC/RsiV-like_sf"/>
</dbReference>
<reference evidence="4 5" key="1">
    <citation type="submission" date="2020-07" db="EMBL/GenBank/DDBJ databases">
        <authorList>
            <person name="Zhuang K."/>
            <person name="Ran Y."/>
        </authorList>
    </citation>
    <scope>NUCLEOTIDE SEQUENCE [LARGE SCALE GENOMIC DNA]</scope>
    <source>
        <strain evidence="4 5">WCH-YHL-001</strain>
    </source>
</reference>
<feature type="region of interest" description="Disordered" evidence="1">
    <location>
        <begin position="22"/>
        <end position="55"/>
    </location>
</feature>